<feature type="compositionally biased region" description="Low complexity" evidence="1">
    <location>
        <begin position="106"/>
        <end position="123"/>
    </location>
</feature>
<keyword evidence="2" id="KW-0732">Signal</keyword>
<evidence type="ECO:0000256" key="2">
    <source>
        <dbReference type="SAM" id="SignalP"/>
    </source>
</evidence>
<feature type="chain" id="PRO_5012380043" evidence="2">
    <location>
        <begin position="26"/>
        <end position="178"/>
    </location>
</feature>
<proteinExistence type="predicted"/>
<feature type="region of interest" description="Disordered" evidence="1">
    <location>
        <begin position="64"/>
        <end position="160"/>
    </location>
</feature>
<reference evidence="3 4" key="1">
    <citation type="submission" date="2017-08" db="EMBL/GenBank/DDBJ databases">
        <authorList>
            <person name="de Groot N.N."/>
        </authorList>
    </citation>
    <scope>NUCLEOTIDE SEQUENCE [LARGE SCALE GENOMIC DNA]</scope>
    <source>
        <strain evidence="3 4">USBA 352</strain>
    </source>
</reference>
<protein>
    <submittedName>
        <fullName evidence="3">Uncharacterized protein</fullName>
    </submittedName>
</protein>
<feature type="signal peptide" evidence="2">
    <location>
        <begin position="1"/>
        <end position="25"/>
    </location>
</feature>
<accession>A0A285SGG6</accession>
<keyword evidence="4" id="KW-1185">Reference proteome</keyword>
<dbReference type="Proteomes" id="UP000219331">
    <property type="component" value="Unassembled WGS sequence"/>
</dbReference>
<dbReference type="STRING" id="538381.GCA_001696535_02085"/>
<sequence>MIRQLPGPALCVPALALLLAAPAAAQTIYLGEQEVDTADRGAVRAAIERCAALAAAAPGAQQAASFTRGSATPQPSNETSAAPFEEQQSSSDETPAAEDPVDRDALSLSVDALASSGEGSVASGDGGGSGTRPPGTSAEPDQSGEGGSREGASDAAAGDDGAMASVTLQACKEAGLVY</sequence>
<evidence type="ECO:0000313" key="4">
    <source>
        <dbReference type="Proteomes" id="UP000219331"/>
    </source>
</evidence>
<gene>
    <name evidence="3" type="ORF">SAMN05421512_105205</name>
</gene>
<dbReference type="EMBL" id="OBML01000005">
    <property type="protein sequence ID" value="SOC06775.1"/>
    <property type="molecule type" value="Genomic_DNA"/>
</dbReference>
<dbReference type="RefSeq" id="WP_097174875.1">
    <property type="nucleotide sequence ID" value="NZ_OBML01000005.1"/>
</dbReference>
<organism evidence="3 4">
    <name type="scientific">Stappia indica</name>
    <dbReference type="NCBI Taxonomy" id="538381"/>
    <lineage>
        <taxon>Bacteria</taxon>
        <taxon>Pseudomonadati</taxon>
        <taxon>Pseudomonadota</taxon>
        <taxon>Alphaproteobacteria</taxon>
        <taxon>Hyphomicrobiales</taxon>
        <taxon>Stappiaceae</taxon>
        <taxon>Stappia</taxon>
    </lineage>
</organism>
<feature type="compositionally biased region" description="Polar residues" evidence="1">
    <location>
        <begin position="65"/>
        <end position="93"/>
    </location>
</feature>
<dbReference type="AlphaFoldDB" id="A0A285SGG6"/>
<name>A0A285SGG6_9HYPH</name>
<evidence type="ECO:0000256" key="1">
    <source>
        <dbReference type="SAM" id="MobiDB-lite"/>
    </source>
</evidence>
<evidence type="ECO:0000313" key="3">
    <source>
        <dbReference type="EMBL" id="SOC06775.1"/>
    </source>
</evidence>